<dbReference type="PANTHER" id="PTHR23253">
    <property type="entry name" value="EUKARYOTIC TRANSLATION INITIATION FACTOR 4 GAMMA"/>
    <property type="match status" value="1"/>
</dbReference>
<keyword evidence="3" id="KW-0648">Protein biosynthesis</keyword>
<dbReference type="EMBL" id="LSRX01001152">
    <property type="protein sequence ID" value="OLP82972.1"/>
    <property type="molecule type" value="Genomic_DNA"/>
</dbReference>
<evidence type="ECO:0000313" key="4">
    <source>
        <dbReference type="EMBL" id="OLP82972.1"/>
    </source>
</evidence>
<proteinExistence type="inferred from homology"/>
<keyword evidence="5" id="KW-1185">Reference proteome</keyword>
<comment type="similarity">
    <text evidence="1">Belongs to the eukaryotic initiation factor 4G family.</text>
</comment>
<dbReference type="OrthoDB" id="514777at2759"/>
<gene>
    <name evidence="4" type="ORF">AK812_SmicGene36331</name>
</gene>
<dbReference type="InterPro" id="IPR016024">
    <property type="entry name" value="ARM-type_fold"/>
</dbReference>
<accession>A0A1Q9CJ69</accession>
<dbReference type="AlphaFoldDB" id="A0A1Q9CJ69"/>
<evidence type="ECO:0000313" key="5">
    <source>
        <dbReference type="Proteomes" id="UP000186817"/>
    </source>
</evidence>
<evidence type="ECO:0000256" key="2">
    <source>
        <dbReference type="ARBA" id="ARBA00022540"/>
    </source>
</evidence>
<evidence type="ECO:0000256" key="3">
    <source>
        <dbReference type="ARBA" id="ARBA00022917"/>
    </source>
</evidence>
<dbReference type="Gene3D" id="1.25.40.180">
    <property type="match status" value="1"/>
</dbReference>
<keyword evidence="2 4" id="KW-0396">Initiation factor</keyword>
<name>A0A1Q9CJ69_SYMMI</name>
<dbReference type="GO" id="GO:0003743">
    <property type="term" value="F:translation initiation factor activity"/>
    <property type="evidence" value="ECO:0007669"/>
    <property type="project" value="UniProtKB-KW"/>
</dbReference>
<comment type="caution">
    <text evidence="4">The sequence shown here is derived from an EMBL/GenBank/DDBJ whole genome shotgun (WGS) entry which is preliminary data.</text>
</comment>
<dbReference type="Proteomes" id="UP000186817">
    <property type="component" value="Unassembled WGS sequence"/>
</dbReference>
<protein>
    <submittedName>
        <fullName evidence="4">Eukaryotic translation initiation factor 4G</fullName>
    </submittedName>
</protein>
<dbReference type="SUPFAM" id="SSF48371">
    <property type="entry name" value="ARM repeat"/>
    <property type="match status" value="1"/>
</dbReference>
<dbReference type="GO" id="GO:0016281">
    <property type="term" value="C:eukaryotic translation initiation factor 4F complex"/>
    <property type="evidence" value="ECO:0007669"/>
    <property type="project" value="TreeGrafter"/>
</dbReference>
<organism evidence="4 5">
    <name type="scientific">Symbiodinium microadriaticum</name>
    <name type="common">Dinoflagellate</name>
    <name type="synonym">Zooxanthella microadriatica</name>
    <dbReference type="NCBI Taxonomy" id="2951"/>
    <lineage>
        <taxon>Eukaryota</taxon>
        <taxon>Sar</taxon>
        <taxon>Alveolata</taxon>
        <taxon>Dinophyceae</taxon>
        <taxon>Suessiales</taxon>
        <taxon>Symbiodiniaceae</taxon>
        <taxon>Symbiodinium</taxon>
    </lineage>
</organism>
<evidence type="ECO:0000256" key="1">
    <source>
        <dbReference type="ARBA" id="ARBA00005775"/>
    </source>
</evidence>
<dbReference type="GO" id="GO:0003729">
    <property type="term" value="F:mRNA binding"/>
    <property type="evidence" value="ECO:0007669"/>
    <property type="project" value="TreeGrafter"/>
</dbReference>
<dbReference type="PANTHER" id="PTHR23253:SF9">
    <property type="entry name" value="EUKARYOTIC TRANSLATION INITIATION FACTOR 4 GAMMA 2"/>
    <property type="match status" value="1"/>
</dbReference>
<reference evidence="4 5" key="1">
    <citation type="submission" date="2016-02" db="EMBL/GenBank/DDBJ databases">
        <title>Genome analysis of coral dinoflagellate symbionts highlights evolutionary adaptations to a symbiotic lifestyle.</title>
        <authorList>
            <person name="Aranda M."/>
            <person name="Li Y."/>
            <person name="Liew Y.J."/>
            <person name="Baumgarten S."/>
            <person name="Simakov O."/>
            <person name="Wilson M."/>
            <person name="Piel J."/>
            <person name="Ashoor H."/>
            <person name="Bougouffa S."/>
            <person name="Bajic V.B."/>
            <person name="Ryu T."/>
            <person name="Ravasi T."/>
            <person name="Bayer T."/>
            <person name="Micklem G."/>
            <person name="Kim H."/>
            <person name="Bhak J."/>
            <person name="Lajeunesse T.C."/>
            <person name="Voolstra C.R."/>
        </authorList>
    </citation>
    <scope>NUCLEOTIDE SEQUENCE [LARGE SCALE GENOMIC DNA]</scope>
    <source>
        <strain evidence="4 5">CCMP2467</strain>
    </source>
</reference>
<sequence length="579" mass="65980">MSYLPQQPTSDDIPLTKEGIQNELQSAPAQDWIRALANFQVLGSPVILGGLLSQEQRPLWARRIRDLSAVPRLFLTWDKILTACQVLTKEGKSHQDSWPCGRPVPENVGTPDFTRFPGPTPYENWKLYDMISTTLTAVYNHFRSEAGLTFRMLRRKYPELGVRIVHDAESKIDPNTGLLERHKPAIRINSQANKLPKDARQGVYQTWTAEWSDHEDEEDDSRRNSWSNWQAETDDDWDNWGQWQDQRNTWHQACVLDTPLTQKALSKESSDDSFVKNLRSILNKLTAAALISRDLFPATCGCFPSLEVEKFDTLPETEEPLKFLALCCGDLLFCYPSARHQATTQHHFINMYVGLCVKLHKWLTENDHIDGAEPEAESDPKAVARERTGFRPEVAKYLEPPEGFDGLTGDDLYEAQVKYKTKMLGNIRLVGELIRHGMLAPKIAIAVASELASGDDPAVRSERLETLATFLAGWKHHHELELVFEQVTRACSDQTVPRRVRCLLQDVLDLRNGGWKSKRRKDLSKETPQTLAQVHEKAKADQALQSRGRVFSILEHQDTPDIWEFGFVGTHDRDLGRQL</sequence>